<feature type="transmembrane region" description="Helical" evidence="5">
    <location>
        <begin position="139"/>
        <end position="161"/>
    </location>
</feature>
<dbReference type="GO" id="GO:0005886">
    <property type="term" value="C:plasma membrane"/>
    <property type="evidence" value="ECO:0007669"/>
    <property type="project" value="UniProtKB-SubCell"/>
</dbReference>
<evidence type="ECO:0000256" key="5">
    <source>
        <dbReference type="SAM" id="Phobius"/>
    </source>
</evidence>
<accession>A0A2A9DSH0</accession>
<evidence type="ECO:0000256" key="2">
    <source>
        <dbReference type="ARBA" id="ARBA00022692"/>
    </source>
</evidence>
<comment type="subcellular location">
    <subcellularLocation>
        <location evidence="1">Cell membrane</location>
        <topology evidence="1">Multi-pass membrane protein</topology>
    </subcellularLocation>
</comment>
<feature type="transmembrane region" description="Helical" evidence="5">
    <location>
        <begin position="372"/>
        <end position="392"/>
    </location>
</feature>
<evidence type="ECO:0000313" key="7">
    <source>
        <dbReference type="EMBL" id="PFG29533.1"/>
    </source>
</evidence>
<feature type="transmembrane region" description="Helical" evidence="5">
    <location>
        <begin position="257"/>
        <end position="279"/>
    </location>
</feature>
<protein>
    <submittedName>
        <fullName evidence="7">Fucose permease</fullName>
    </submittedName>
</protein>
<keyword evidence="3 5" id="KW-1133">Transmembrane helix</keyword>
<dbReference type="PANTHER" id="PTHR23514">
    <property type="entry name" value="BYPASS OF STOP CODON PROTEIN 6"/>
    <property type="match status" value="1"/>
</dbReference>
<dbReference type="CDD" id="cd17393">
    <property type="entry name" value="MFS_MosC_like"/>
    <property type="match status" value="1"/>
</dbReference>
<keyword evidence="8" id="KW-1185">Reference proteome</keyword>
<dbReference type="SUPFAM" id="SSF103473">
    <property type="entry name" value="MFS general substrate transporter"/>
    <property type="match status" value="1"/>
</dbReference>
<keyword evidence="2 5" id="KW-0812">Transmembrane</keyword>
<dbReference type="Gene3D" id="1.20.1250.20">
    <property type="entry name" value="MFS general substrate transporter like domains"/>
    <property type="match status" value="2"/>
</dbReference>
<organism evidence="7 8">
    <name type="scientific">Paramicrobacterium agarici</name>
    <dbReference type="NCBI Taxonomy" id="630514"/>
    <lineage>
        <taxon>Bacteria</taxon>
        <taxon>Bacillati</taxon>
        <taxon>Actinomycetota</taxon>
        <taxon>Actinomycetes</taxon>
        <taxon>Micrococcales</taxon>
        <taxon>Microbacteriaceae</taxon>
        <taxon>Paramicrobacterium</taxon>
    </lineage>
</organism>
<feature type="transmembrane region" description="Helical" evidence="5">
    <location>
        <begin position="108"/>
        <end position="127"/>
    </location>
</feature>
<comment type="caution">
    <text evidence="7">The sequence shown here is derived from an EMBL/GenBank/DDBJ whole genome shotgun (WGS) entry which is preliminary data.</text>
</comment>
<feature type="transmembrane region" description="Helical" evidence="5">
    <location>
        <begin position="291"/>
        <end position="308"/>
    </location>
</feature>
<sequence length="407" mass="41941">MAVTTSRSELVAWRNAIFVIFTMSGLSVATWAARVPTIKANLDISTGSVGLLVLCMSACSVVGLIVAPMMFARLGPRRSMLTSLLLVAVGLIVIGLGAAVVFTPVVVGIGLGLFGFGNGSCDVVMNVEAADVEKHLKRTVMPLMHAFFSGGTVLGAGIAALTELLQVSMIAHALVMAAVVAATAFVAARFVPLRTSTDTQELKRQNTSWQQKVRESLAVWADPRLLAIGVIILGMAFAEGSANDWVALAVVEGHGMLESAGAAILAVFLTAMTVGRVIGGPILDRFGRVKVLIGCSVSAVAGLLLFIVAPTLPLLVIGAILWGLGASLGFPVGMSAAADSPKDAAARVSAVAIIGYCAFLVGPPLIGLLADHIGLLNALFVVLGLIVFAGVASPAARERSVRIHDSE</sequence>
<dbReference type="PANTHER" id="PTHR23514:SF13">
    <property type="entry name" value="INNER MEMBRANE PROTEIN YBJJ"/>
    <property type="match status" value="1"/>
</dbReference>
<feature type="transmembrane region" description="Helical" evidence="5">
    <location>
        <begin position="51"/>
        <end position="72"/>
    </location>
</feature>
<feature type="transmembrane region" description="Helical" evidence="5">
    <location>
        <begin position="344"/>
        <end position="366"/>
    </location>
</feature>
<dbReference type="AlphaFoldDB" id="A0A2A9DSH0"/>
<proteinExistence type="predicted"/>
<name>A0A2A9DSH0_9MICO</name>
<evidence type="ECO:0000256" key="4">
    <source>
        <dbReference type="ARBA" id="ARBA00023136"/>
    </source>
</evidence>
<dbReference type="InterPro" id="IPR036259">
    <property type="entry name" value="MFS_trans_sf"/>
</dbReference>
<feature type="domain" description="Major facilitator superfamily (MFS) profile" evidence="6">
    <location>
        <begin position="224"/>
        <end position="407"/>
    </location>
</feature>
<feature type="transmembrane region" description="Helical" evidence="5">
    <location>
        <begin position="314"/>
        <end position="332"/>
    </location>
</feature>
<reference evidence="7 8" key="1">
    <citation type="submission" date="2017-10" db="EMBL/GenBank/DDBJ databases">
        <title>Sequencing the genomes of 1000 actinobacteria strains.</title>
        <authorList>
            <person name="Klenk H.-P."/>
        </authorList>
    </citation>
    <scope>NUCLEOTIDE SEQUENCE [LARGE SCALE GENOMIC DNA]</scope>
    <source>
        <strain evidence="7 8">DSM 21798</strain>
    </source>
</reference>
<evidence type="ECO:0000259" key="6">
    <source>
        <dbReference type="PROSITE" id="PS50850"/>
    </source>
</evidence>
<keyword evidence="4 5" id="KW-0472">Membrane</keyword>
<dbReference type="PROSITE" id="PS50850">
    <property type="entry name" value="MFS"/>
    <property type="match status" value="1"/>
</dbReference>
<dbReference type="InterPro" id="IPR020846">
    <property type="entry name" value="MFS_dom"/>
</dbReference>
<feature type="transmembrane region" description="Helical" evidence="5">
    <location>
        <begin position="84"/>
        <end position="102"/>
    </location>
</feature>
<evidence type="ECO:0000313" key="8">
    <source>
        <dbReference type="Proteomes" id="UP000221369"/>
    </source>
</evidence>
<dbReference type="RefSeq" id="WP_098406096.1">
    <property type="nucleotide sequence ID" value="NZ_PDJE01000001.1"/>
</dbReference>
<evidence type="ECO:0000256" key="3">
    <source>
        <dbReference type="ARBA" id="ARBA00022989"/>
    </source>
</evidence>
<feature type="transmembrane region" description="Helical" evidence="5">
    <location>
        <begin position="12"/>
        <end position="31"/>
    </location>
</feature>
<feature type="transmembrane region" description="Helical" evidence="5">
    <location>
        <begin position="167"/>
        <end position="188"/>
    </location>
</feature>
<dbReference type="EMBL" id="PDJE01000001">
    <property type="protein sequence ID" value="PFG29533.1"/>
    <property type="molecule type" value="Genomic_DNA"/>
</dbReference>
<feature type="transmembrane region" description="Helical" evidence="5">
    <location>
        <begin position="217"/>
        <end position="237"/>
    </location>
</feature>
<dbReference type="Pfam" id="PF07690">
    <property type="entry name" value="MFS_1"/>
    <property type="match status" value="1"/>
</dbReference>
<dbReference type="InterPro" id="IPR051788">
    <property type="entry name" value="MFS_Transporter"/>
</dbReference>
<dbReference type="InterPro" id="IPR011701">
    <property type="entry name" value="MFS"/>
</dbReference>
<dbReference type="GO" id="GO:0022857">
    <property type="term" value="F:transmembrane transporter activity"/>
    <property type="evidence" value="ECO:0007669"/>
    <property type="project" value="InterPro"/>
</dbReference>
<evidence type="ECO:0000256" key="1">
    <source>
        <dbReference type="ARBA" id="ARBA00004651"/>
    </source>
</evidence>
<dbReference type="Proteomes" id="UP000221369">
    <property type="component" value="Unassembled WGS sequence"/>
</dbReference>
<gene>
    <name evidence="7" type="ORF">ATJ78_0440</name>
</gene>